<dbReference type="AlphaFoldDB" id="A0A7J0GTT4"/>
<dbReference type="PANTHER" id="PTHR47447:SF28">
    <property type="entry name" value="PENTACOTRIPEPTIDE-REPEAT REGION OF PRORP DOMAIN-CONTAINING PROTEIN"/>
    <property type="match status" value="1"/>
</dbReference>
<evidence type="ECO:0000256" key="2">
    <source>
        <dbReference type="ARBA" id="ARBA00022737"/>
    </source>
</evidence>
<evidence type="ECO:0000256" key="3">
    <source>
        <dbReference type="PROSITE-ProRule" id="PRU00708"/>
    </source>
</evidence>
<feature type="repeat" description="PPR" evidence="3">
    <location>
        <begin position="465"/>
        <end position="499"/>
    </location>
</feature>
<proteinExistence type="inferred from homology"/>
<name>A0A7J0GTT4_9ERIC</name>
<keyword evidence="2" id="KW-0677">Repeat</keyword>
<dbReference type="NCBIfam" id="TIGR00756">
    <property type="entry name" value="PPR"/>
    <property type="match status" value="5"/>
</dbReference>
<evidence type="ECO:0000313" key="4">
    <source>
        <dbReference type="EMBL" id="GFZ14196.1"/>
    </source>
</evidence>
<feature type="repeat" description="PPR" evidence="3">
    <location>
        <begin position="395"/>
        <end position="429"/>
    </location>
</feature>
<keyword evidence="5" id="KW-1185">Reference proteome</keyword>
<dbReference type="OrthoDB" id="185373at2759"/>
<feature type="repeat" description="PPR" evidence="3">
    <location>
        <begin position="316"/>
        <end position="350"/>
    </location>
</feature>
<organism evidence="4 5">
    <name type="scientific">Actinidia rufa</name>
    <dbReference type="NCBI Taxonomy" id="165716"/>
    <lineage>
        <taxon>Eukaryota</taxon>
        <taxon>Viridiplantae</taxon>
        <taxon>Streptophyta</taxon>
        <taxon>Embryophyta</taxon>
        <taxon>Tracheophyta</taxon>
        <taxon>Spermatophyta</taxon>
        <taxon>Magnoliopsida</taxon>
        <taxon>eudicotyledons</taxon>
        <taxon>Gunneridae</taxon>
        <taxon>Pentapetalae</taxon>
        <taxon>asterids</taxon>
        <taxon>Ericales</taxon>
        <taxon>Actinidiaceae</taxon>
        <taxon>Actinidia</taxon>
    </lineage>
</organism>
<dbReference type="Proteomes" id="UP000585474">
    <property type="component" value="Unassembled WGS sequence"/>
</dbReference>
<comment type="caution">
    <text evidence="4">The sequence shown here is derived from an EMBL/GenBank/DDBJ whole genome shotgun (WGS) entry which is preliminary data.</text>
</comment>
<gene>
    <name evidence="4" type="ORF">Acr_24g0003860</name>
</gene>
<dbReference type="Pfam" id="PF13041">
    <property type="entry name" value="PPR_2"/>
    <property type="match status" value="3"/>
</dbReference>
<accession>A0A7J0GTT4</accession>
<dbReference type="EMBL" id="BJWL01000024">
    <property type="protein sequence ID" value="GFZ14196.1"/>
    <property type="molecule type" value="Genomic_DNA"/>
</dbReference>
<evidence type="ECO:0000256" key="1">
    <source>
        <dbReference type="ARBA" id="ARBA00007626"/>
    </source>
</evidence>
<feature type="repeat" description="PPR" evidence="3">
    <location>
        <begin position="281"/>
        <end position="315"/>
    </location>
</feature>
<reference evidence="4 5" key="1">
    <citation type="submission" date="2019-07" db="EMBL/GenBank/DDBJ databases">
        <title>De Novo Assembly of kiwifruit Actinidia rufa.</title>
        <authorList>
            <person name="Sugita-Konishi S."/>
            <person name="Sato K."/>
            <person name="Mori E."/>
            <person name="Abe Y."/>
            <person name="Kisaki G."/>
            <person name="Hamano K."/>
            <person name="Suezawa K."/>
            <person name="Otani M."/>
            <person name="Fukuda T."/>
            <person name="Manabe T."/>
            <person name="Gomi K."/>
            <person name="Tabuchi M."/>
            <person name="Akimitsu K."/>
            <person name="Kataoka I."/>
        </authorList>
    </citation>
    <scope>NUCLEOTIDE SEQUENCE [LARGE SCALE GENOMIC DNA]</scope>
    <source>
        <strain evidence="5">cv. Fuchu</strain>
    </source>
</reference>
<dbReference type="PROSITE" id="PS51375">
    <property type="entry name" value="PPR"/>
    <property type="match status" value="4"/>
</dbReference>
<dbReference type="Pfam" id="PF01535">
    <property type="entry name" value="PPR"/>
    <property type="match status" value="2"/>
</dbReference>
<dbReference type="PANTHER" id="PTHR47447">
    <property type="entry name" value="OS03G0856100 PROTEIN"/>
    <property type="match status" value="1"/>
</dbReference>
<dbReference type="InterPro" id="IPR002885">
    <property type="entry name" value="PPR_rpt"/>
</dbReference>
<evidence type="ECO:0000313" key="5">
    <source>
        <dbReference type="Proteomes" id="UP000585474"/>
    </source>
</evidence>
<dbReference type="Gene3D" id="1.25.40.10">
    <property type="entry name" value="Tetratricopeptide repeat domain"/>
    <property type="match status" value="3"/>
</dbReference>
<sequence length="536" mass="62031">MLSKAKPWKLVGHWRPRKITKYNDGIYHAYGVSICNSFCNMTESPKIDDDSPTVTESPELPVWLKFSEKENPMANDPEDDFVLPTDSYWAANRRIQDQKTHIKHMVGVIVDSDVDRVSKILKNQFQSPDDVTQSLNGCSVNVSESLVEQMLKRFSNDWIQALGFFKWTKSQTGFRHSADLYNSMVDVLGKCRRFDLMWELVEDVYQSSGYISLIMMTKVFRRLAKAQKYNDAIEAFRKIERFGVNKDVLGMNALMDALMKENSVEHAQDVFLEFKNDIPPNSHTFNVLIHGWCKVRQVEKARDTMEEMEKHGFLPDVISYTCFIELYCREKDFRKVDRVLEEMQEKGCPPNVVTYTIVMHALGKAKEINEALKLVGLRTLAKFFEDMSKQGVRPDMVTYNTLITTACEHSQEEIALKLLREMDKSGCKPDLRTYAPLLKMFCRKKRMKVVSFLLKHMFENDVSLELGTYSLLAHGLCKSGKIEHACLFFEEMVSRGFVPKDCTSEMLRKELERKGMVKAKARIDELILQARSQRKM</sequence>
<dbReference type="SUPFAM" id="SSF140860">
    <property type="entry name" value="Pseudo ankyrin repeat-like"/>
    <property type="match status" value="1"/>
</dbReference>
<protein>
    <submittedName>
        <fullName evidence="4">Pentatricopeptide repeat (PPR) superfamily protein</fullName>
    </submittedName>
</protein>
<comment type="similarity">
    <text evidence="1">Belongs to the PPR family. P subfamily.</text>
</comment>
<dbReference type="InterPro" id="IPR011990">
    <property type="entry name" value="TPR-like_helical_dom_sf"/>
</dbReference>